<feature type="region of interest" description="Disordered" evidence="1">
    <location>
        <begin position="1"/>
        <end position="35"/>
    </location>
</feature>
<proteinExistence type="predicted"/>
<dbReference type="AlphaFoldDB" id="A0A1H7CCL5"/>
<protein>
    <recommendedName>
        <fullName evidence="4">Secreted protein</fullName>
    </recommendedName>
</protein>
<dbReference type="Proteomes" id="UP000198707">
    <property type="component" value="Unassembled WGS sequence"/>
</dbReference>
<dbReference type="EMBL" id="FNYV01000009">
    <property type="protein sequence ID" value="SEJ87206.1"/>
    <property type="molecule type" value="Genomic_DNA"/>
</dbReference>
<evidence type="ECO:0000313" key="3">
    <source>
        <dbReference type="Proteomes" id="UP000198707"/>
    </source>
</evidence>
<feature type="compositionally biased region" description="Low complexity" evidence="1">
    <location>
        <begin position="71"/>
        <end position="82"/>
    </location>
</feature>
<gene>
    <name evidence="2" type="ORF">SAMN05443287_10960</name>
</gene>
<dbReference type="OrthoDB" id="128043at2"/>
<name>A0A1H7CCL5_9ACTN</name>
<sequence length="313" mass="32607">MTATSQHPAAVTDTVEGASQPGRPRPDGPLVAQPGAGRGARYAAAALVLGLTLTVGFFAGRAGTDADPSRPAAAGAGAHTNHGPGGLEVSRDGWTLALDTPDLTAGKPGELAFRITDSAGAALTTFQENHERRMHLILVGRDLTGYQHVHPEMSPDGTWRVMVTPTAPGPLRAIADFWPVGAPAGVTLGVDVPVPGRYAAAPLVEPEETVVVDGYTITLDGGLRAGESNQVLVWLGRDGRPVPDLQRHLGAYGHLVALRQGDVAYLHVHPAAASQPSSVVAFGVTVPAAGTYRLFFEFRHLDEVRVAAFTVVV</sequence>
<reference evidence="3" key="1">
    <citation type="submission" date="2016-10" db="EMBL/GenBank/DDBJ databases">
        <authorList>
            <person name="Varghese N."/>
            <person name="Submissions S."/>
        </authorList>
    </citation>
    <scope>NUCLEOTIDE SEQUENCE [LARGE SCALE GENOMIC DNA]</scope>
    <source>
        <strain evidence="3">CGMCC 4.7038</strain>
    </source>
</reference>
<evidence type="ECO:0008006" key="4">
    <source>
        <dbReference type="Google" id="ProtNLM"/>
    </source>
</evidence>
<keyword evidence="3" id="KW-1185">Reference proteome</keyword>
<organism evidence="2 3">
    <name type="scientific">Micromonospora phaseoli</name>
    <dbReference type="NCBI Taxonomy" id="1144548"/>
    <lineage>
        <taxon>Bacteria</taxon>
        <taxon>Bacillati</taxon>
        <taxon>Actinomycetota</taxon>
        <taxon>Actinomycetes</taxon>
        <taxon>Micromonosporales</taxon>
        <taxon>Micromonosporaceae</taxon>
        <taxon>Micromonospora</taxon>
    </lineage>
</organism>
<accession>A0A1H7CCL5</accession>
<evidence type="ECO:0000256" key="1">
    <source>
        <dbReference type="SAM" id="MobiDB-lite"/>
    </source>
</evidence>
<feature type="region of interest" description="Disordered" evidence="1">
    <location>
        <begin position="65"/>
        <end position="88"/>
    </location>
</feature>
<dbReference type="STRING" id="1144548.SAMN05443287_10960"/>
<dbReference type="RefSeq" id="WP_092381883.1">
    <property type="nucleotide sequence ID" value="NZ_BOPI01000016.1"/>
</dbReference>
<evidence type="ECO:0000313" key="2">
    <source>
        <dbReference type="EMBL" id="SEJ87206.1"/>
    </source>
</evidence>